<dbReference type="InterPro" id="IPR009919">
    <property type="entry name" value="DUF1455"/>
</dbReference>
<protein>
    <submittedName>
        <fullName evidence="3">DUF1455 domain-containing protein</fullName>
    </submittedName>
</protein>
<proteinExistence type="predicted"/>
<dbReference type="AlphaFoldDB" id="A0A643CL52"/>
<feature type="chain" id="PRO_5024857198" evidence="2">
    <location>
        <begin position="29"/>
        <end position="134"/>
    </location>
</feature>
<organism evidence="3">
    <name type="scientific">Anaplasma marginale</name>
    <dbReference type="NCBI Taxonomy" id="770"/>
    <lineage>
        <taxon>Bacteria</taxon>
        <taxon>Pseudomonadati</taxon>
        <taxon>Pseudomonadota</taxon>
        <taxon>Alphaproteobacteria</taxon>
        <taxon>Rickettsiales</taxon>
        <taxon>Anaplasmataceae</taxon>
        <taxon>Anaplasma</taxon>
    </lineage>
</organism>
<dbReference type="EMBL" id="VTCY01000004">
    <property type="protein sequence ID" value="KAB0452231.1"/>
    <property type="molecule type" value="Genomic_DNA"/>
</dbReference>
<comment type="caution">
    <text evidence="3">The sequence shown here is derived from an EMBL/GenBank/DDBJ whole genome shotgun (WGS) entry which is preliminary data.</text>
</comment>
<dbReference type="Pfam" id="PF07306">
    <property type="entry name" value="DUF1455"/>
    <property type="match status" value="1"/>
</dbReference>
<feature type="signal peptide" evidence="2">
    <location>
        <begin position="1"/>
        <end position="28"/>
    </location>
</feature>
<name>A0A643CL52_ANAMA</name>
<gene>
    <name evidence="3" type="ORF">FY207_02135</name>
</gene>
<keyword evidence="2" id="KW-0732">Signal</keyword>
<sequence length="134" mass="13551">MGSGMSCRAFSLKGLLAFTLLPGSLATAARPSLLRVGGEASGQQTSGGGFHAAGGASATRGRLTSASAVSAPQSFGVLGSTVWEDGFLPSVFSPAQELLSAALQPSPTPSSWVFGRTAISGVRGFLERTVFLVF</sequence>
<reference evidence="3" key="1">
    <citation type="submission" date="2019-08" db="EMBL/GenBank/DDBJ databases">
        <authorList>
            <person name="Amaro Estrada I."/>
            <person name="Quiroz Castaneda R.E."/>
            <person name="Martinez Ocampo F."/>
            <person name="Rodriguez Camarillo S.D."/>
        </authorList>
    </citation>
    <scope>NUCLEOTIDE SEQUENCE</scope>
    <source>
        <strain evidence="3">MEX-30-184-02</strain>
    </source>
</reference>
<feature type="region of interest" description="Disordered" evidence="1">
    <location>
        <begin position="37"/>
        <end position="56"/>
    </location>
</feature>
<evidence type="ECO:0000256" key="2">
    <source>
        <dbReference type="SAM" id="SignalP"/>
    </source>
</evidence>
<evidence type="ECO:0000313" key="3">
    <source>
        <dbReference type="EMBL" id="KAB0452231.1"/>
    </source>
</evidence>
<accession>A0A643CL52</accession>
<evidence type="ECO:0000256" key="1">
    <source>
        <dbReference type="SAM" id="MobiDB-lite"/>
    </source>
</evidence>